<dbReference type="HOGENOM" id="CLU_066506_0_0_1"/>
<dbReference type="FunCoup" id="E3LL51">
    <property type="interactions" value="579"/>
</dbReference>
<name>E3LL51_CAERE</name>
<accession>E3LL51</accession>
<feature type="signal peptide" evidence="1">
    <location>
        <begin position="1"/>
        <end position="17"/>
    </location>
</feature>
<evidence type="ECO:0000313" key="2">
    <source>
        <dbReference type="EMBL" id="EFP00271.1"/>
    </source>
</evidence>
<protein>
    <submittedName>
        <fullName evidence="2">Uncharacterized protein</fullName>
    </submittedName>
</protein>
<dbReference type="OrthoDB" id="5868606at2759"/>
<keyword evidence="3" id="KW-1185">Reference proteome</keyword>
<feature type="chain" id="PRO_5003175150" evidence="1">
    <location>
        <begin position="18"/>
        <end position="318"/>
    </location>
</feature>
<dbReference type="EMBL" id="DS268410">
    <property type="protein sequence ID" value="EFP00271.1"/>
    <property type="molecule type" value="Genomic_DNA"/>
</dbReference>
<evidence type="ECO:0000256" key="1">
    <source>
        <dbReference type="SAM" id="SignalP"/>
    </source>
</evidence>
<organism evidence="3">
    <name type="scientific">Caenorhabditis remanei</name>
    <name type="common">Caenorhabditis vulgaris</name>
    <dbReference type="NCBI Taxonomy" id="31234"/>
    <lineage>
        <taxon>Eukaryota</taxon>
        <taxon>Metazoa</taxon>
        <taxon>Ecdysozoa</taxon>
        <taxon>Nematoda</taxon>
        <taxon>Chromadorea</taxon>
        <taxon>Rhabditida</taxon>
        <taxon>Rhabditina</taxon>
        <taxon>Rhabditomorpha</taxon>
        <taxon>Rhabditoidea</taxon>
        <taxon>Rhabditidae</taxon>
        <taxon>Peloderinae</taxon>
        <taxon>Caenorhabditis</taxon>
    </lineage>
</organism>
<reference evidence="2" key="1">
    <citation type="submission" date="2007-07" db="EMBL/GenBank/DDBJ databases">
        <title>PCAP assembly of the Caenorhabditis remanei genome.</title>
        <authorList>
            <consortium name="The Caenorhabditis remanei Sequencing Consortium"/>
            <person name="Wilson R.K."/>
        </authorList>
    </citation>
    <scope>NUCLEOTIDE SEQUENCE [LARGE SCALE GENOMIC DNA]</scope>
    <source>
        <strain evidence="2">PB4641</strain>
    </source>
</reference>
<proteinExistence type="predicted"/>
<keyword evidence="1" id="KW-0732">Signal</keyword>
<dbReference type="OMA" id="PAIECAY"/>
<dbReference type="Proteomes" id="UP000008281">
    <property type="component" value="Unassembled WGS sequence"/>
</dbReference>
<sequence>MKGAIFLFLVLISFSDTCLVVRSPSPVCKCPPIGLFNQSDVERNAGGYYLGNRPTWHPVVNRVVNNENVFGTQPRNIGNLKCELHTDGTYQWYFHGYPMFDMSLGCQEDTDSCSCPEIKGNSESGVTLTERFPDTPDQCYFYEGSCSNDSKEAFVYSKNEIISTGTVTREVRFEDLLCVKDYDNNFDWYFFNEKLENVSIGCSTIKDAFGSDEVCACGAFPIITTVEQLEKYDKTNKYRGRIIGANSWTPSCAFNVTCDDGYVGVVFSDSNEPVELTISSYITCTYNPITNYLRIWVVNSVRVLNPAAACLKINGSFN</sequence>
<dbReference type="eggNOG" id="ENOG502R17Q">
    <property type="taxonomic scope" value="Eukaryota"/>
</dbReference>
<dbReference type="AlphaFoldDB" id="E3LL51"/>
<gene>
    <name evidence="2" type="ORF">CRE_19019</name>
</gene>
<evidence type="ECO:0000313" key="3">
    <source>
        <dbReference type="Proteomes" id="UP000008281"/>
    </source>
</evidence>
<dbReference type="InParanoid" id="E3LL51"/>